<gene>
    <name evidence="3" type="ORF">E3E15_02135</name>
</gene>
<keyword evidence="4" id="KW-1185">Reference proteome</keyword>
<feature type="compositionally biased region" description="Polar residues" evidence="1">
    <location>
        <begin position="1"/>
        <end position="10"/>
    </location>
</feature>
<keyword evidence="2" id="KW-0812">Transmembrane</keyword>
<evidence type="ECO:0000256" key="2">
    <source>
        <dbReference type="SAM" id="Phobius"/>
    </source>
</evidence>
<dbReference type="RefSeq" id="WP_172106415.1">
    <property type="nucleotide sequence ID" value="NZ_CP038017.1"/>
</dbReference>
<accession>A0A6M3HSY2</accession>
<proteinExistence type="predicted"/>
<feature type="transmembrane region" description="Helical" evidence="2">
    <location>
        <begin position="27"/>
        <end position="48"/>
    </location>
</feature>
<keyword evidence="2" id="KW-1133">Transmembrane helix</keyword>
<name>A0A6M3HSY2_9GAMM</name>
<evidence type="ECO:0000256" key="1">
    <source>
        <dbReference type="SAM" id="MobiDB-lite"/>
    </source>
</evidence>
<dbReference type="Proteomes" id="UP000503320">
    <property type="component" value="Chromosome"/>
</dbReference>
<keyword evidence="2" id="KW-0472">Membrane</keyword>
<sequence>MSVEKSNQNSDPKENKKTASNITSNTMISKLSLVGSLIAIGLTGYMLVNSTIESKKSQQIDQFYEKLQSQVNQLKATQSSQIKSIEQEGFLAQAQQSNLRAIQGQLEALNNQIATPTKDIYMQMSIINIQSAIDYLTLAKDVALFNGNTAKAKELVSIAFSKIEASKVANLSANDMQNIKKALDQYDSRSDIVNVFINIQQQLDKLIYITPENLDQTKTDTTKSNKYLSFLSSVIEIQDIPKNQKIVSTNEAKYVVASNLYNALIALQNAVYANDQVVIDKTKANLLEILQQRFIQNQDAKNLEKAITDLNAQDRRNLNDSLENTVEALVKQQNQLLAGNKSSLVEHKQKEVENDKNF</sequence>
<feature type="region of interest" description="Disordered" evidence="1">
    <location>
        <begin position="1"/>
        <end position="21"/>
    </location>
</feature>
<dbReference type="AlphaFoldDB" id="A0A6M3HSY2"/>
<reference evidence="3 4" key="1">
    <citation type="submission" date="2019-03" db="EMBL/GenBank/DDBJ databases">
        <title>Complete Genome Sequence of Allofrancisella frigidaquae Strain SYSU 10HL1970 Isolated from Water-Cooling Systems in China.</title>
        <authorList>
            <person name="Ohrman C."/>
            <person name="Uneklint I."/>
            <person name="Sjodin A."/>
        </authorList>
    </citation>
    <scope>NUCLEOTIDE SEQUENCE [LARGE SCALE GENOMIC DNA]</scope>
    <source>
        <strain evidence="3 4">SYSU 10HL1970</strain>
    </source>
</reference>
<organism evidence="3 4">
    <name type="scientific">Allofrancisella frigidaquae</name>
    <dbReference type="NCBI Taxonomy" id="1085644"/>
    <lineage>
        <taxon>Bacteria</taxon>
        <taxon>Pseudomonadati</taxon>
        <taxon>Pseudomonadota</taxon>
        <taxon>Gammaproteobacteria</taxon>
        <taxon>Thiotrichales</taxon>
        <taxon>Francisellaceae</taxon>
        <taxon>Allofrancisella</taxon>
    </lineage>
</organism>
<evidence type="ECO:0000313" key="4">
    <source>
        <dbReference type="Proteomes" id="UP000503320"/>
    </source>
</evidence>
<dbReference type="EMBL" id="CP038017">
    <property type="protein sequence ID" value="QIV94217.1"/>
    <property type="molecule type" value="Genomic_DNA"/>
</dbReference>
<protein>
    <submittedName>
        <fullName evidence="3">Uncharacterized protein</fullName>
    </submittedName>
</protein>
<dbReference type="KEGG" id="afri:E3E15_02135"/>
<evidence type="ECO:0000313" key="3">
    <source>
        <dbReference type="EMBL" id="QIV94217.1"/>
    </source>
</evidence>